<comment type="function">
    <text evidence="6">Involved in nucleolar processing of pre-18S ribosomal RNA. Has a role in the nuclear export of 40S pre-ribosomal subunit to the cytoplasm.</text>
</comment>
<keyword evidence="4" id="KW-0698">rRNA processing</keyword>
<feature type="region of interest" description="Disordered" evidence="7">
    <location>
        <begin position="356"/>
        <end position="506"/>
    </location>
</feature>
<feature type="compositionally biased region" description="Basic and acidic residues" evidence="7">
    <location>
        <begin position="356"/>
        <end position="374"/>
    </location>
</feature>
<dbReference type="GO" id="GO:0032040">
    <property type="term" value="C:small-subunit processome"/>
    <property type="evidence" value="ECO:0007669"/>
    <property type="project" value="InterPro"/>
</dbReference>
<protein>
    <submittedName>
        <fullName evidence="8">Nucleolar protein involved in 40S ribosome biogenesis</fullName>
    </submittedName>
</protein>
<dbReference type="STRING" id="401625.A0A0P1BBD8"/>
<keyword evidence="9" id="KW-1185">Reference proteome</keyword>
<feature type="compositionally biased region" description="Basic and acidic residues" evidence="7">
    <location>
        <begin position="215"/>
        <end position="227"/>
    </location>
</feature>
<dbReference type="AlphaFoldDB" id="A0A0P1BBD8"/>
<feature type="compositionally biased region" description="Basic and acidic residues" evidence="7">
    <location>
        <begin position="66"/>
        <end position="78"/>
    </location>
</feature>
<evidence type="ECO:0000313" key="9">
    <source>
        <dbReference type="Proteomes" id="UP000054845"/>
    </source>
</evidence>
<dbReference type="PANTHER" id="PTHR23183:SF0">
    <property type="entry name" value="NUCLEOLAR PROTEIN 14"/>
    <property type="match status" value="1"/>
</dbReference>
<evidence type="ECO:0000256" key="1">
    <source>
        <dbReference type="ARBA" id="ARBA00004604"/>
    </source>
</evidence>
<evidence type="ECO:0000256" key="3">
    <source>
        <dbReference type="ARBA" id="ARBA00022517"/>
    </source>
</evidence>
<proteinExistence type="inferred from homology"/>
<evidence type="ECO:0000256" key="2">
    <source>
        <dbReference type="ARBA" id="ARBA00007466"/>
    </source>
</evidence>
<evidence type="ECO:0000256" key="5">
    <source>
        <dbReference type="ARBA" id="ARBA00023242"/>
    </source>
</evidence>
<comment type="similarity">
    <text evidence="2">Belongs to the NOP14 family.</text>
</comment>
<accession>A0A0P1BBD8</accession>
<feature type="region of interest" description="Disordered" evidence="7">
    <location>
        <begin position="1"/>
        <end position="227"/>
    </location>
</feature>
<feature type="region of interest" description="Disordered" evidence="7">
    <location>
        <begin position="929"/>
        <end position="990"/>
    </location>
</feature>
<feature type="compositionally biased region" description="Acidic residues" evidence="7">
    <location>
        <begin position="179"/>
        <end position="196"/>
    </location>
</feature>
<dbReference type="OrthoDB" id="441771at2759"/>
<evidence type="ECO:0000256" key="4">
    <source>
        <dbReference type="ARBA" id="ARBA00022552"/>
    </source>
</evidence>
<feature type="compositionally biased region" description="Basic and acidic residues" evidence="7">
    <location>
        <begin position="131"/>
        <end position="149"/>
    </location>
</feature>
<dbReference type="Pfam" id="PF04147">
    <property type="entry name" value="Nop14"/>
    <property type="match status" value="1"/>
</dbReference>
<evidence type="ECO:0000256" key="6">
    <source>
        <dbReference type="ARBA" id="ARBA00024695"/>
    </source>
</evidence>
<evidence type="ECO:0000256" key="7">
    <source>
        <dbReference type="SAM" id="MobiDB-lite"/>
    </source>
</evidence>
<sequence>MAKGSQLRQLKARLSSDGIKDKRQNSAASRRRKSSSTSAGAVQKAAEEARRGALARIRSDATFNPFEERITKPKHEVLGRNLKGVTGRPGVSKSTALDQRRQKLLPEIQGRHRSGTFIDRRFGEGDANLTPEERALERFTRERQNRARAGDVGGKKSLFNLDDGPEDGLTHYGQSLNVDDMEDDGLGLGGLDDEDEHGGIDRATTSKLNFGGFDDGNKDDDPDRKKSKYEVMQEVMAKSKLAKLERQRAKEKDDDLRMELDDDFASLREALFGPAQDYTEALREAERTATEPEAEGRQAKEKFSDADGNAQKPARVEREKSEEYDAFVRELAFDRRAQPQDRLKTADELAAEEAERLRIAEDARLRRMRGEMIPDGRGTNGGITSRRAPGADDLDDDLDLDLGNAADVYGLGPGLGDARDEEEEHDRQSSNLDDSDDDDGSEQSGDDGSPEEEDMDDFEDMEEPASSEEAEGLEAQADLVGSKPTSSVLSPANKGSPSQDPKVPSSSLPYTFSCPATHEDFLDLLLSNGISVSDVPTVVQRIRALYHASLGIDNKHKLAALLGVLLEHCLHCSLDASAGGFKTVANLLPHIHELSQTYPTIAAQHFVGKLSVMHKNLGRGVAKGALDENARTWPGPAECALLRISAQVFPTSDRSHPVATPMALLIAQYLAHCRIRTLSDLASGLFLASLVASNERQSKRIFPESLNFLHQAIGVLTLGPTTGKAPRRAESIKHAFGIPAPDLGAAHTAHLALTKEDVASLKSEGTSASRPADLLHLLAFKSSKSARHDAKERGEVKALLLQQAFALVEAFAQLYDGSVAYVELMQPYEELLACIDAAHIDLPTSLQTRASSLRATLSIALARASQNRRALRLQAHRAIPLASQVPKFDLGGFDPTRKSSRVFDPDPERAEAAKLRALVKKEKKGAVRELRRDAAAVAEQRRRDNKEEEDRYEKWTRRVTGSLQDEEHQDKLFRKEKDKIKRERKRQNAK</sequence>
<feature type="compositionally biased region" description="Polar residues" evidence="7">
    <location>
        <begin position="483"/>
        <end position="506"/>
    </location>
</feature>
<dbReference type="EMBL" id="CCYA01000217">
    <property type="protein sequence ID" value="CEH13328.1"/>
    <property type="molecule type" value="Genomic_DNA"/>
</dbReference>
<name>A0A0P1BBD8_9BASI</name>
<reference evidence="8 9" key="1">
    <citation type="submission" date="2014-09" db="EMBL/GenBank/DDBJ databases">
        <authorList>
            <person name="Magalhaes I.L.F."/>
            <person name="Oliveira U."/>
            <person name="Santos F.R."/>
            <person name="Vidigal T.H.D.A."/>
            <person name="Brescovit A.D."/>
            <person name="Santos A.J."/>
        </authorList>
    </citation>
    <scope>NUCLEOTIDE SEQUENCE [LARGE SCALE GENOMIC DNA]</scope>
</reference>
<dbReference type="GO" id="GO:0030490">
    <property type="term" value="P:maturation of SSU-rRNA"/>
    <property type="evidence" value="ECO:0007669"/>
    <property type="project" value="TreeGrafter"/>
</dbReference>
<dbReference type="InterPro" id="IPR007276">
    <property type="entry name" value="Nop14"/>
</dbReference>
<evidence type="ECO:0000313" key="8">
    <source>
        <dbReference type="EMBL" id="CEH13328.1"/>
    </source>
</evidence>
<comment type="subcellular location">
    <subcellularLocation>
        <location evidence="1">Nucleus</location>
        <location evidence="1">Nucleolus</location>
    </subcellularLocation>
</comment>
<dbReference type="GO" id="GO:0030692">
    <property type="term" value="C:Noc4p-Nop14p complex"/>
    <property type="evidence" value="ECO:0007669"/>
    <property type="project" value="TreeGrafter"/>
</dbReference>
<dbReference type="Proteomes" id="UP000054845">
    <property type="component" value="Unassembled WGS sequence"/>
</dbReference>
<feature type="compositionally biased region" description="Acidic residues" evidence="7">
    <location>
        <begin position="433"/>
        <end position="472"/>
    </location>
</feature>
<feature type="region of interest" description="Disordered" evidence="7">
    <location>
        <begin position="283"/>
        <end position="322"/>
    </location>
</feature>
<organism evidence="8 9">
    <name type="scientific">Ceraceosorus bombacis</name>
    <dbReference type="NCBI Taxonomy" id="401625"/>
    <lineage>
        <taxon>Eukaryota</taxon>
        <taxon>Fungi</taxon>
        <taxon>Dikarya</taxon>
        <taxon>Basidiomycota</taxon>
        <taxon>Ustilaginomycotina</taxon>
        <taxon>Exobasidiomycetes</taxon>
        <taxon>Ceraceosorales</taxon>
        <taxon>Ceraceosoraceae</taxon>
        <taxon>Ceraceosorus</taxon>
    </lineage>
</organism>
<dbReference type="PANTHER" id="PTHR23183">
    <property type="entry name" value="NOP14"/>
    <property type="match status" value="1"/>
</dbReference>
<keyword evidence="5" id="KW-0539">Nucleus</keyword>
<feature type="compositionally biased region" description="Basic and acidic residues" evidence="7">
    <location>
        <begin position="965"/>
        <end position="981"/>
    </location>
</feature>
<keyword evidence="3" id="KW-0690">Ribosome biogenesis</keyword>
<feature type="compositionally biased region" description="Basic and acidic residues" evidence="7">
    <location>
        <begin position="283"/>
        <end position="305"/>
    </location>
</feature>
<feature type="compositionally biased region" description="Basic and acidic residues" evidence="7">
    <location>
        <begin position="929"/>
        <end position="956"/>
    </location>
</feature>